<name>A0A9Q3GPM8_9BASI</name>
<dbReference type="AlphaFoldDB" id="A0A9Q3GPM8"/>
<dbReference type="EMBL" id="AVOT02004082">
    <property type="protein sequence ID" value="MBW0475373.1"/>
    <property type="molecule type" value="Genomic_DNA"/>
</dbReference>
<comment type="caution">
    <text evidence="1">The sequence shown here is derived from an EMBL/GenBank/DDBJ whole genome shotgun (WGS) entry which is preliminary data.</text>
</comment>
<evidence type="ECO:0000313" key="1">
    <source>
        <dbReference type="EMBL" id="MBW0475373.1"/>
    </source>
</evidence>
<keyword evidence="2" id="KW-1185">Reference proteome</keyword>
<organism evidence="1 2">
    <name type="scientific">Austropuccinia psidii MF-1</name>
    <dbReference type="NCBI Taxonomy" id="1389203"/>
    <lineage>
        <taxon>Eukaryota</taxon>
        <taxon>Fungi</taxon>
        <taxon>Dikarya</taxon>
        <taxon>Basidiomycota</taxon>
        <taxon>Pucciniomycotina</taxon>
        <taxon>Pucciniomycetes</taxon>
        <taxon>Pucciniales</taxon>
        <taxon>Sphaerophragmiaceae</taxon>
        <taxon>Austropuccinia</taxon>
    </lineage>
</organism>
<protein>
    <submittedName>
        <fullName evidence="1">Uncharacterized protein</fullName>
    </submittedName>
</protein>
<sequence>MNFHCWAKSLTRLVERTHGKKDYFGTEDSDPDSKRNAEIRTYIEKSIAIDLSNSIEEEDEARKVYYLLKNQFEKPSWSHVMNLVNNLINAPEAYDNLNEAFATTKSTVGNLRSAIGSAWTDETITAIFFHLRNKKHFHQISTELDSKMSLEATYKIKGGDILHIAQ</sequence>
<reference evidence="1" key="1">
    <citation type="submission" date="2021-03" db="EMBL/GenBank/DDBJ databases">
        <title>Draft genome sequence of rust myrtle Austropuccinia psidii MF-1, a brazilian biotype.</title>
        <authorList>
            <person name="Quecine M.C."/>
            <person name="Pachon D.M.R."/>
            <person name="Bonatelli M.L."/>
            <person name="Correr F.H."/>
            <person name="Franceschini L.M."/>
            <person name="Leite T.F."/>
            <person name="Margarido G.R.A."/>
            <person name="Almeida C.A."/>
            <person name="Ferrarezi J.A."/>
            <person name="Labate C.A."/>
        </authorList>
    </citation>
    <scope>NUCLEOTIDE SEQUENCE</scope>
    <source>
        <strain evidence="1">MF-1</strain>
    </source>
</reference>
<evidence type="ECO:0000313" key="2">
    <source>
        <dbReference type="Proteomes" id="UP000765509"/>
    </source>
</evidence>
<accession>A0A9Q3GPM8</accession>
<gene>
    <name evidence="1" type="ORF">O181_015088</name>
</gene>
<dbReference type="Proteomes" id="UP000765509">
    <property type="component" value="Unassembled WGS sequence"/>
</dbReference>
<proteinExistence type="predicted"/>
<dbReference type="OrthoDB" id="2507131at2759"/>